<feature type="non-terminal residue" evidence="3">
    <location>
        <position position="1"/>
    </location>
</feature>
<evidence type="ECO:0000259" key="2">
    <source>
        <dbReference type="Pfam" id="PF04324"/>
    </source>
</evidence>
<comment type="caution">
    <text evidence="3">The sequence shown here is derived from an EMBL/GenBank/DDBJ whole genome shotgun (WGS) entry which is preliminary data.</text>
</comment>
<evidence type="ECO:0000259" key="1">
    <source>
        <dbReference type="Pfam" id="PF01266"/>
    </source>
</evidence>
<feature type="domain" description="BFD-like [2Fe-2S]-binding" evidence="2">
    <location>
        <begin position="335"/>
        <end position="388"/>
    </location>
</feature>
<dbReference type="Pfam" id="PF01266">
    <property type="entry name" value="DAO"/>
    <property type="match status" value="1"/>
</dbReference>
<dbReference type="Pfam" id="PF04324">
    <property type="entry name" value="Fer2_BFD"/>
    <property type="match status" value="1"/>
</dbReference>
<dbReference type="Gene3D" id="3.50.50.60">
    <property type="entry name" value="FAD/NAD(P)-binding domain"/>
    <property type="match status" value="1"/>
</dbReference>
<dbReference type="Proteomes" id="UP000324143">
    <property type="component" value="Unassembled WGS sequence"/>
</dbReference>
<proteinExistence type="predicted"/>
<dbReference type="CDD" id="cd19946">
    <property type="entry name" value="GlpA-like_Fer2_BFD-like"/>
    <property type="match status" value="1"/>
</dbReference>
<dbReference type="InterPro" id="IPR041854">
    <property type="entry name" value="BFD-like_2Fe2S-bd_dom_sf"/>
</dbReference>
<dbReference type="InterPro" id="IPR052745">
    <property type="entry name" value="G3P_Oxidase/Oxidoreductase"/>
</dbReference>
<dbReference type="Gene3D" id="1.10.10.1100">
    <property type="entry name" value="BFD-like [2Fe-2S]-binding domain"/>
    <property type="match status" value="1"/>
</dbReference>
<dbReference type="SUPFAM" id="SSF51905">
    <property type="entry name" value="FAD/NAD(P)-binding domain"/>
    <property type="match status" value="1"/>
</dbReference>
<dbReference type="AlphaFoldDB" id="A0A5D0MA00"/>
<dbReference type="Gene3D" id="3.30.9.10">
    <property type="entry name" value="D-Amino Acid Oxidase, subunit A, domain 2"/>
    <property type="match status" value="1"/>
</dbReference>
<accession>A0A5D0MA00</accession>
<dbReference type="PANTHER" id="PTHR42720:SF1">
    <property type="entry name" value="GLYCEROL 3-PHOSPHATE OXIDASE"/>
    <property type="match status" value="1"/>
</dbReference>
<protein>
    <submittedName>
        <fullName evidence="3">NAD(P)/FAD-dependent oxidoreductase</fullName>
    </submittedName>
</protein>
<dbReference type="InterPro" id="IPR036188">
    <property type="entry name" value="FAD/NAD-bd_sf"/>
</dbReference>
<dbReference type="InterPro" id="IPR007419">
    <property type="entry name" value="BFD-like_2Fe2S-bd_dom"/>
</dbReference>
<gene>
    <name evidence="3" type="ORF">FXF47_08420</name>
</gene>
<dbReference type="InterPro" id="IPR006076">
    <property type="entry name" value="FAD-dep_OxRdtase"/>
</dbReference>
<evidence type="ECO:0000313" key="3">
    <source>
        <dbReference type="EMBL" id="TYB30594.1"/>
    </source>
</evidence>
<dbReference type="SUPFAM" id="SSF54373">
    <property type="entry name" value="FAD-linked reductases, C-terminal domain"/>
    <property type="match status" value="1"/>
</dbReference>
<reference evidence="3" key="1">
    <citation type="submission" date="2019-08" db="EMBL/GenBank/DDBJ databases">
        <title>Genomic characterization of a novel candidate phylum (ARYD3) from a high temperature, high salinity tertiary oil reservoir in north central Oklahoma, USA.</title>
        <authorList>
            <person name="Youssef N.H."/>
            <person name="Yadav A."/>
            <person name="Elshahed M.S."/>
        </authorList>
    </citation>
    <scope>NUCLEOTIDE SEQUENCE [LARGE SCALE GENOMIC DNA]</scope>
    <source>
        <strain evidence="3">ARYD3</strain>
    </source>
</reference>
<dbReference type="PANTHER" id="PTHR42720">
    <property type="entry name" value="GLYCEROL-3-PHOSPHATE DEHYDROGENASE"/>
    <property type="match status" value="1"/>
</dbReference>
<dbReference type="EMBL" id="VSIX01000105">
    <property type="protein sequence ID" value="TYB30594.1"/>
    <property type="molecule type" value="Genomic_DNA"/>
</dbReference>
<evidence type="ECO:0000313" key="4">
    <source>
        <dbReference type="Proteomes" id="UP000324143"/>
    </source>
</evidence>
<name>A0A5D0MA00_9BACT</name>
<feature type="domain" description="FAD dependent oxidoreductase" evidence="1">
    <location>
        <begin position="5"/>
        <end position="287"/>
    </location>
</feature>
<organism evidence="3 4">
    <name type="scientific">Candidatus Mcinerneyibacterium aminivorans</name>
    <dbReference type="NCBI Taxonomy" id="2703815"/>
    <lineage>
        <taxon>Bacteria</taxon>
        <taxon>Candidatus Macinerneyibacteriota</taxon>
        <taxon>Candidatus Mcinerneyibacteria</taxon>
        <taxon>Candidatus Mcinerneyibacteriales</taxon>
        <taxon>Candidatus Mcinerneyibacteriaceae</taxon>
        <taxon>Candidatus Mcinerneyibacterium</taxon>
    </lineage>
</organism>
<sequence>IKGNRMFDRLSGMLNFRFQRKGALVICKSYKNIQKLEEIKENGIKNGVKHLEIIGKSELKEIEPNIHPDIIAALYAPSAGIVCPYGFTIALIENAIDNGVVVMLETEALDIKEIDDYKLIDTSNGKIKAKYIINAAGLQSDSIAEMAGINDFNITPRKGQYYVYDKKYGDLINHTIFPMPSDVSKGIVVTPTVDGNLLVGPNAEEIEDKGDLSTTAEGLKEVLRGAQETLPGLSKEGVINEFSGLRAAYKKTGDFYIKTSRKVGGFINVAGIQSPGLSAAPAIAEYVLNLFKEEIKTLDRKKKFNPVRERPVNFKELSHEEQNKLIDKNEDFGEIICRCENVTKAEVIKAINRSLPAKTIEAVARRTRAGFGRCRGGFCQPKVLKLISQQLNIPPEEVTYSGGNSYILEGKTKQRTMHIAQCTKFECNISEGKQKNKNNLQSNEK</sequence>
<keyword evidence="4" id="KW-1185">Reference proteome</keyword>